<dbReference type="STRING" id="1642647.PSM36_1429"/>
<organism evidence="1 2">
    <name type="scientific">Proteiniphilum saccharofermentans</name>
    <dbReference type="NCBI Taxonomy" id="1642647"/>
    <lineage>
        <taxon>Bacteria</taxon>
        <taxon>Pseudomonadati</taxon>
        <taxon>Bacteroidota</taxon>
        <taxon>Bacteroidia</taxon>
        <taxon>Bacteroidales</taxon>
        <taxon>Dysgonomonadaceae</taxon>
        <taxon>Proteiniphilum</taxon>
    </lineage>
</organism>
<keyword evidence="2" id="KW-1185">Reference proteome</keyword>
<dbReference type="AlphaFoldDB" id="A0A1R3SXK7"/>
<evidence type="ECO:0000313" key="1">
    <source>
        <dbReference type="EMBL" id="SCD20251.1"/>
    </source>
</evidence>
<sequence>MYLPADGGFDPLQTANALSAFIEKLNGYFRLKPAERGESLQRTETRCGNGQSCGRSIDF</sequence>
<gene>
    <name evidence="1" type="ORF">PSM36_1429</name>
</gene>
<evidence type="ECO:0000313" key="2">
    <source>
        <dbReference type="Proteomes" id="UP000187464"/>
    </source>
</evidence>
<proteinExistence type="predicted"/>
<name>A0A1R3SXK7_9BACT</name>
<dbReference type="EMBL" id="LT605205">
    <property type="protein sequence ID" value="SCD20251.1"/>
    <property type="molecule type" value="Genomic_DNA"/>
</dbReference>
<reference evidence="1 2" key="1">
    <citation type="submission" date="2016-08" db="EMBL/GenBank/DDBJ databases">
        <authorList>
            <person name="Seilhamer J.J."/>
        </authorList>
    </citation>
    <scope>NUCLEOTIDE SEQUENCE [LARGE SCALE GENOMIC DNA]</scope>
    <source>
        <strain evidence="1">M3/6</strain>
    </source>
</reference>
<dbReference type="RefSeq" id="WP_154670977.1">
    <property type="nucleotide sequence ID" value="NZ_LT605205.1"/>
</dbReference>
<protein>
    <submittedName>
        <fullName evidence="1">Uncharacterized protein</fullName>
    </submittedName>
</protein>
<dbReference type="Proteomes" id="UP000187464">
    <property type="component" value="Chromosome I"/>
</dbReference>
<dbReference type="KEGG" id="psac:PSM36_1429"/>
<accession>A0A1R3SXK7</accession>